<evidence type="ECO:0000256" key="13">
    <source>
        <dbReference type="ARBA" id="ARBA00023136"/>
    </source>
</evidence>
<dbReference type="OrthoDB" id="76293at2759"/>
<comment type="cofactor">
    <cofactor evidence="1">
        <name>Zn(2+)</name>
        <dbReference type="ChEBI" id="CHEBI:29105"/>
    </cofactor>
</comment>
<name>A0A9P4UL53_9PEZI</name>
<evidence type="ECO:0000259" key="19">
    <source>
        <dbReference type="Pfam" id="PF22250"/>
    </source>
</evidence>
<keyword evidence="10 15" id="KW-0862">Zinc</keyword>
<dbReference type="InterPro" id="IPR053975">
    <property type="entry name" value="PFF1_C"/>
</dbReference>
<comment type="caution">
    <text evidence="21">The sequence shown here is derived from an EMBL/GenBank/DDBJ whole genome shotgun (WGS) entry which is preliminary data.</text>
</comment>
<gene>
    <name evidence="21" type="ORF">K431DRAFT_288509</name>
</gene>
<dbReference type="InterPro" id="IPR053976">
    <property type="entry name" value="PFF1_TM"/>
</dbReference>
<feature type="domain" description="Vacuolar membrane protease C-terminal" evidence="19">
    <location>
        <begin position="782"/>
        <end position="994"/>
    </location>
</feature>
<feature type="transmembrane region" description="Helical" evidence="17">
    <location>
        <begin position="757"/>
        <end position="776"/>
    </location>
</feature>
<evidence type="ECO:0000313" key="21">
    <source>
        <dbReference type="EMBL" id="KAF2717463.1"/>
    </source>
</evidence>
<dbReference type="Gene3D" id="3.40.630.10">
    <property type="entry name" value="Zn peptidases"/>
    <property type="match status" value="1"/>
</dbReference>
<dbReference type="GO" id="GO:0005774">
    <property type="term" value="C:vacuolar membrane"/>
    <property type="evidence" value="ECO:0007669"/>
    <property type="project" value="UniProtKB-SubCell"/>
</dbReference>
<evidence type="ECO:0000256" key="17">
    <source>
        <dbReference type="SAM" id="Phobius"/>
    </source>
</evidence>
<keyword evidence="8 15" id="KW-0479">Metal-binding</keyword>
<feature type="transmembrane region" description="Helical" evidence="17">
    <location>
        <begin position="520"/>
        <end position="540"/>
    </location>
</feature>
<keyword evidence="9 15" id="KW-0378">Hydrolase</keyword>
<keyword evidence="5" id="KW-0926">Vacuole</keyword>
<dbReference type="AlphaFoldDB" id="A0A9P4UL53"/>
<dbReference type="Pfam" id="PF22251">
    <property type="entry name" value="PFF1_TM"/>
    <property type="match status" value="1"/>
</dbReference>
<accession>A0A9P4UL53</accession>
<evidence type="ECO:0000259" key="20">
    <source>
        <dbReference type="Pfam" id="PF22251"/>
    </source>
</evidence>
<dbReference type="Pfam" id="PF22250">
    <property type="entry name" value="PFF1_C"/>
    <property type="match status" value="1"/>
</dbReference>
<dbReference type="GO" id="GO:0008235">
    <property type="term" value="F:metalloexopeptidase activity"/>
    <property type="evidence" value="ECO:0007669"/>
    <property type="project" value="InterPro"/>
</dbReference>
<comment type="subcellular location">
    <subcellularLocation>
        <location evidence="3">Vacuole membrane</location>
        <topology evidence="3">Multi-pass membrane protein</topology>
    </subcellularLocation>
</comment>
<keyword evidence="6 15" id="KW-0645">Protease</keyword>
<evidence type="ECO:0000256" key="11">
    <source>
        <dbReference type="ARBA" id="ARBA00022989"/>
    </source>
</evidence>
<feature type="region of interest" description="Disordered" evidence="16">
    <location>
        <begin position="590"/>
        <end position="651"/>
    </location>
</feature>
<keyword evidence="22" id="KW-1185">Reference proteome</keyword>
<dbReference type="EC" id="3.4.-.-" evidence="15"/>
<feature type="domain" description="Vacuolar membrane protease transmembrane" evidence="20">
    <location>
        <begin position="455"/>
        <end position="754"/>
    </location>
</feature>
<reference evidence="21" key="1">
    <citation type="journal article" date="2020" name="Stud. Mycol.">
        <title>101 Dothideomycetes genomes: a test case for predicting lifestyles and emergence of pathogens.</title>
        <authorList>
            <person name="Haridas S."/>
            <person name="Albert R."/>
            <person name="Binder M."/>
            <person name="Bloem J."/>
            <person name="Labutti K."/>
            <person name="Salamov A."/>
            <person name="Andreopoulos B."/>
            <person name="Baker S."/>
            <person name="Barry K."/>
            <person name="Bills G."/>
            <person name="Bluhm B."/>
            <person name="Cannon C."/>
            <person name="Castanera R."/>
            <person name="Culley D."/>
            <person name="Daum C."/>
            <person name="Ezra D."/>
            <person name="Gonzalez J."/>
            <person name="Henrissat B."/>
            <person name="Kuo A."/>
            <person name="Liang C."/>
            <person name="Lipzen A."/>
            <person name="Lutzoni F."/>
            <person name="Magnuson J."/>
            <person name="Mondo S."/>
            <person name="Nolan M."/>
            <person name="Ohm R."/>
            <person name="Pangilinan J."/>
            <person name="Park H.-J."/>
            <person name="Ramirez L."/>
            <person name="Alfaro M."/>
            <person name="Sun H."/>
            <person name="Tritt A."/>
            <person name="Yoshinaga Y."/>
            <person name="Zwiers L.-H."/>
            <person name="Turgeon B."/>
            <person name="Goodwin S."/>
            <person name="Spatafora J."/>
            <person name="Crous P."/>
            <person name="Grigoriev I."/>
        </authorList>
    </citation>
    <scope>NUCLEOTIDE SEQUENCE</scope>
    <source>
        <strain evidence="21">CBS 116435</strain>
    </source>
</reference>
<evidence type="ECO:0000256" key="7">
    <source>
        <dbReference type="ARBA" id="ARBA00022692"/>
    </source>
</evidence>
<dbReference type="EMBL" id="MU003843">
    <property type="protein sequence ID" value="KAF2717463.1"/>
    <property type="molecule type" value="Genomic_DNA"/>
</dbReference>
<protein>
    <recommendedName>
        <fullName evidence="15">Peptide hydrolase</fullName>
        <ecNumber evidence="15">3.4.-.-</ecNumber>
    </recommendedName>
</protein>
<evidence type="ECO:0000256" key="9">
    <source>
        <dbReference type="ARBA" id="ARBA00022801"/>
    </source>
</evidence>
<feature type="transmembrane region" description="Helical" evidence="17">
    <location>
        <begin position="546"/>
        <end position="568"/>
    </location>
</feature>
<evidence type="ECO:0000256" key="2">
    <source>
        <dbReference type="ARBA" id="ARBA00003273"/>
    </source>
</evidence>
<keyword evidence="11 17" id="KW-1133">Transmembrane helix</keyword>
<dbReference type="InterPro" id="IPR007484">
    <property type="entry name" value="Peptidase_M28"/>
</dbReference>
<evidence type="ECO:0000259" key="18">
    <source>
        <dbReference type="Pfam" id="PF04389"/>
    </source>
</evidence>
<feature type="transmembrane region" description="Helical" evidence="17">
    <location>
        <begin position="400"/>
        <end position="423"/>
    </location>
</feature>
<feature type="transmembrane region" description="Helical" evidence="17">
    <location>
        <begin position="488"/>
        <end position="508"/>
    </location>
</feature>
<evidence type="ECO:0000256" key="3">
    <source>
        <dbReference type="ARBA" id="ARBA00004128"/>
    </source>
</evidence>
<evidence type="ECO:0000256" key="10">
    <source>
        <dbReference type="ARBA" id="ARBA00022833"/>
    </source>
</evidence>
<comment type="function">
    <text evidence="2">May be involved in vacuolar sorting and osmoregulation.</text>
</comment>
<dbReference type="SUPFAM" id="SSF53187">
    <property type="entry name" value="Zn-dependent exopeptidases"/>
    <property type="match status" value="1"/>
</dbReference>
<dbReference type="InterPro" id="IPR045175">
    <property type="entry name" value="M28_fam"/>
</dbReference>
<evidence type="ECO:0000256" key="6">
    <source>
        <dbReference type="ARBA" id="ARBA00022670"/>
    </source>
</evidence>
<dbReference type="InterPro" id="IPR048024">
    <property type="entry name" value="Fxna-like_M28_dom"/>
</dbReference>
<evidence type="ECO:0000256" key="15">
    <source>
        <dbReference type="RuleBase" id="RU361240"/>
    </source>
</evidence>
<comment type="similarity">
    <text evidence="4 15">Belongs to the peptidase M28 family.</text>
</comment>
<evidence type="ECO:0000256" key="14">
    <source>
        <dbReference type="ARBA" id="ARBA00023180"/>
    </source>
</evidence>
<evidence type="ECO:0000256" key="5">
    <source>
        <dbReference type="ARBA" id="ARBA00022554"/>
    </source>
</evidence>
<keyword evidence="13 17" id="KW-0472">Membrane</keyword>
<dbReference type="FunFam" id="3.40.630.10:FF:000057">
    <property type="entry name" value="Vacuolar membrane protease"/>
    <property type="match status" value="1"/>
</dbReference>
<dbReference type="Pfam" id="PF04389">
    <property type="entry name" value="Peptidase_M28"/>
    <property type="match status" value="1"/>
</dbReference>
<keyword evidence="7 17" id="KW-0812">Transmembrane</keyword>
<feature type="transmembrane region" description="Helical" evidence="17">
    <location>
        <begin position="457"/>
        <end position="476"/>
    </location>
</feature>
<feature type="compositionally biased region" description="Low complexity" evidence="16">
    <location>
        <begin position="590"/>
        <end position="599"/>
    </location>
</feature>
<evidence type="ECO:0000313" key="22">
    <source>
        <dbReference type="Proteomes" id="UP000799441"/>
    </source>
</evidence>
<keyword evidence="14" id="KW-0325">Glycoprotein</keyword>
<feature type="transmembrane region" description="Helical" evidence="17">
    <location>
        <begin position="725"/>
        <end position="745"/>
    </location>
</feature>
<keyword evidence="12" id="KW-0482">Metalloprotease</keyword>
<dbReference type="GO" id="GO:0046872">
    <property type="term" value="F:metal ion binding"/>
    <property type="evidence" value="ECO:0007669"/>
    <property type="project" value="UniProtKB-KW"/>
</dbReference>
<evidence type="ECO:0000256" key="1">
    <source>
        <dbReference type="ARBA" id="ARBA00001947"/>
    </source>
</evidence>
<feature type="transmembrane region" description="Helical" evidence="17">
    <location>
        <begin position="690"/>
        <end position="713"/>
    </location>
</feature>
<feature type="domain" description="Peptidase M28" evidence="18">
    <location>
        <begin position="175"/>
        <end position="352"/>
    </location>
</feature>
<evidence type="ECO:0000256" key="16">
    <source>
        <dbReference type="SAM" id="MobiDB-lite"/>
    </source>
</evidence>
<dbReference type="GO" id="GO:0006508">
    <property type="term" value="P:proteolysis"/>
    <property type="evidence" value="ECO:0007669"/>
    <property type="project" value="UniProtKB-KW"/>
</dbReference>
<organism evidence="21 22">
    <name type="scientific">Polychaeton citri CBS 116435</name>
    <dbReference type="NCBI Taxonomy" id="1314669"/>
    <lineage>
        <taxon>Eukaryota</taxon>
        <taxon>Fungi</taxon>
        <taxon>Dikarya</taxon>
        <taxon>Ascomycota</taxon>
        <taxon>Pezizomycotina</taxon>
        <taxon>Dothideomycetes</taxon>
        <taxon>Dothideomycetidae</taxon>
        <taxon>Capnodiales</taxon>
        <taxon>Capnodiaceae</taxon>
        <taxon>Polychaeton</taxon>
    </lineage>
</organism>
<feature type="transmembrane region" description="Helical" evidence="17">
    <location>
        <begin position="20"/>
        <end position="40"/>
    </location>
</feature>
<proteinExistence type="inferred from homology"/>
<evidence type="ECO:0000256" key="8">
    <source>
        <dbReference type="ARBA" id="ARBA00022723"/>
    </source>
</evidence>
<dbReference type="PANTHER" id="PTHR12147">
    <property type="entry name" value="METALLOPEPTIDASE M28 FAMILY MEMBER"/>
    <property type="match status" value="1"/>
</dbReference>
<sequence length="1001" mass="110593">MANSKSSWNPIAFRPVQVTFIASAVYIAIVAVLLWVHLVVPSAPADASPATGINLTEAFYDLRVITAHPHSFQQRQNAVVRSYLLKRLEEILERNGVDYKLESSRGGATSAEALQAGPKTVTVFDDLESNATYTDKWRKKPWSIYQESENIIVYLRGTEDDESDWWHGNETYKGEGGVLVNAHLDSVPTAYGATDDGMGVVTILQLISHFTSEGKQPRHGIVALLNNGEEEGLNGAYAYLRHPIAQIPRTFLNLEGAGAGGRAMLFRSTDAEVTKFYARSRYPFGSVLSGDGFKRGLIQSGTDYSVFNIAGGLRGLDVAFFDPRARYHTDQDDARDTSIDSLWHMLSTSLETMTGLSSHIGSDFEGTLDDKGVLKPAKGSDGVWFDVLGRGFASLELTALFGLSVALLVAAPIVLILLELILVKQDKWYPFTRKRYLHNSDDDEAVQISGLRGFFRFPVIFIVSTAATVALAFLVTKVNPYILYSSEYSVWAMMLTAWFVIAWFLFTMADRVRPTALSRFHILLWTYIVSWIILVLVTVGEKNFQIAGGYFIVIYNAAFFAALLISYLEFLALPKVTRYVGHVASATTAASRSNSPSSRQLLGQDGEDEQRPSSSRAPNDDDDDEANERTSLLHKGKNRSRSRDTGTFLGFARRRHPETDAQLDEDEDVFRSNAYGDEQAWSGSLPQSTWLLQFLLIAPINLILVGQVALLLTSALHQTPADGSAVLSIYLMFAGLTVLLVLPLAPFLHRFKYQVPVLLLFIFAGCLVYNLLAFPFSRDARMKFFFNQQIDLTSGANHVILTGLDGFVQDVATSLPSAAGQTLACSPSTERLGLTACKFIGLAPLVAGAIGSVAPFKNNTSPENPYKSWLDYNITSNTTSSASFSLQGLNTRYCRVLFNSSITSLDIDGAGVRDSRFDAVADGGSSQLRLFSRDWAKNFKFDVGWKDGKAKGQTGRLACQWEEWEGNQIPALDEVNRFAPVWSTVTRNNDWLVEGFKDFEI</sequence>
<evidence type="ECO:0000256" key="4">
    <source>
        <dbReference type="ARBA" id="ARBA00010918"/>
    </source>
</evidence>
<dbReference type="PANTHER" id="PTHR12147:SF58">
    <property type="entry name" value="VACUOLAR MEMBRANE PROTEASE"/>
    <property type="match status" value="1"/>
</dbReference>
<evidence type="ECO:0000256" key="12">
    <source>
        <dbReference type="ARBA" id="ARBA00023049"/>
    </source>
</evidence>
<dbReference type="CDD" id="cd03875">
    <property type="entry name" value="M28_Fxna_like"/>
    <property type="match status" value="1"/>
</dbReference>
<dbReference type="Proteomes" id="UP000799441">
    <property type="component" value="Unassembled WGS sequence"/>
</dbReference>